<accession>A0A2B8BE63</accession>
<name>A0A2B8BE63_9PROT</name>
<dbReference type="Pfam" id="PF00534">
    <property type="entry name" value="Glycos_transf_1"/>
    <property type="match status" value="1"/>
</dbReference>
<dbReference type="Gene3D" id="3.40.50.2000">
    <property type="entry name" value="Glycogen Phosphorylase B"/>
    <property type="match status" value="2"/>
</dbReference>
<proteinExistence type="predicted"/>
<feature type="domain" description="Glycosyltransferase subfamily 4-like N-terminal" evidence="2">
    <location>
        <begin position="14"/>
        <end position="188"/>
    </location>
</feature>
<gene>
    <name evidence="3" type="ORF">CRT60_21520</name>
</gene>
<dbReference type="RefSeq" id="WP_098738551.1">
    <property type="nucleotide sequence ID" value="NZ_PDKW01000042.1"/>
</dbReference>
<dbReference type="PANTHER" id="PTHR45947">
    <property type="entry name" value="SULFOQUINOVOSYL TRANSFERASE SQD2"/>
    <property type="match status" value="1"/>
</dbReference>
<reference evidence="4" key="1">
    <citation type="submission" date="2017-10" db="EMBL/GenBank/DDBJ databases">
        <authorList>
            <person name="Kravchenko I.K."/>
            <person name="Grouzdev D.S."/>
        </authorList>
    </citation>
    <scope>NUCLEOTIDE SEQUENCE [LARGE SCALE GENOMIC DNA]</scope>
    <source>
        <strain evidence="4">B2</strain>
    </source>
</reference>
<feature type="domain" description="Glycosyl transferase family 1" evidence="1">
    <location>
        <begin position="204"/>
        <end position="333"/>
    </location>
</feature>
<comment type="caution">
    <text evidence="3">The sequence shown here is derived from an EMBL/GenBank/DDBJ whole genome shotgun (WGS) entry which is preliminary data.</text>
</comment>
<organism evidence="3 4">
    <name type="scientific">Azospirillum palustre</name>
    <dbReference type="NCBI Taxonomy" id="2044885"/>
    <lineage>
        <taxon>Bacteria</taxon>
        <taxon>Pseudomonadati</taxon>
        <taxon>Pseudomonadota</taxon>
        <taxon>Alphaproteobacteria</taxon>
        <taxon>Rhodospirillales</taxon>
        <taxon>Azospirillaceae</taxon>
        <taxon>Azospirillum</taxon>
    </lineage>
</organism>
<dbReference type="EMBL" id="PDKW01000042">
    <property type="protein sequence ID" value="PGH55838.1"/>
    <property type="molecule type" value="Genomic_DNA"/>
</dbReference>
<dbReference type="InterPro" id="IPR028098">
    <property type="entry name" value="Glyco_trans_4-like_N"/>
</dbReference>
<evidence type="ECO:0000313" key="4">
    <source>
        <dbReference type="Proteomes" id="UP000225379"/>
    </source>
</evidence>
<sequence length="390" mass="44000">MKVAIVHYWLVGMRGGEKVVEALCELYPEADIFTHVYRPERMSPIIRSHRVTTTFIDRLPMAHRMYQKYLPLMPLALEQLDLSAYDLVISSESGPAKGVLTRPDALHVCYCHTPMRYVWSGYHDYLHSAGPIVRPLMPYAIHRLRQWDLATAARVDRFIANSHTVAQRIWRVYRRDATVIHPPVETQRFATVTSSGGGDRSDHYLFVSQLVSYKRADVAIEAFNRMGRKLVVVGEGEEFRRLKQMAGPTVELVGHCSPADLDRHYASCRALIFTANEDFGIVPVEAMAAGRPVIALNRGGATETVRDGLSGLFFDQQTPEGVIEAVERFEAQEARFNPAAIRAHAARFDRDVFKARLRETIDSWMNGEEASLAPDRPTAISRRGRELAPA</sequence>
<dbReference type="GO" id="GO:0016757">
    <property type="term" value="F:glycosyltransferase activity"/>
    <property type="evidence" value="ECO:0007669"/>
    <property type="project" value="InterPro"/>
</dbReference>
<keyword evidence="4" id="KW-1185">Reference proteome</keyword>
<dbReference type="PANTHER" id="PTHR45947:SF3">
    <property type="entry name" value="SULFOQUINOVOSYL TRANSFERASE SQD2"/>
    <property type="match status" value="1"/>
</dbReference>
<dbReference type="AlphaFoldDB" id="A0A2B8BE63"/>
<dbReference type="SUPFAM" id="SSF53756">
    <property type="entry name" value="UDP-Glycosyltransferase/glycogen phosphorylase"/>
    <property type="match status" value="1"/>
</dbReference>
<evidence type="ECO:0000259" key="1">
    <source>
        <dbReference type="Pfam" id="PF00534"/>
    </source>
</evidence>
<dbReference type="Proteomes" id="UP000225379">
    <property type="component" value="Unassembled WGS sequence"/>
</dbReference>
<keyword evidence="3" id="KW-0808">Transferase</keyword>
<dbReference type="InterPro" id="IPR050194">
    <property type="entry name" value="Glycosyltransferase_grp1"/>
</dbReference>
<dbReference type="OrthoDB" id="9801573at2"/>
<dbReference type="InterPro" id="IPR001296">
    <property type="entry name" value="Glyco_trans_1"/>
</dbReference>
<evidence type="ECO:0000259" key="2">
    <source>
        <dbReference type="Pfam" id="PF13439"/>
    </source>
</evidence>
<protein>
    <submittedName>
        <fullName evidence="3">Glycosyl transferase</fullName>
    </submittedName>
</protein>
<evidence type="ECO:0000313" key="3">
    <source>
        <dbReference type="EMBL" id="PGH55838.1"/>
    </source>
</evidence>
<dbReference type="Pfam" id="PF13439">
    <property type="entry name" value="Glyco_transf_4"/>
    <property type="match status" value="1"/>
</dbReference>